<proteinExistence type="predicted"/>
<organism evidence="2 3">
    <name type="scientific">Toxocara canis</name>
    <name type="common">Canine roundworm</name>
    <dbReference type="NCBI Taxonomy" id="6265"/>
    <lineage>
        <taxon>Eukaryota</taxon>
        <taxon>Metazoa</taxon>
        <taxon>Ecdysozoa</taxon>
        <taxon>Nematoda</taxon>
        <taxon>Chromadorea</taxon>
        <taxon>Rhabditida</taxon>
        <taxon>Spirurina</taxon>
        <taxon>Ascaridomorpha</taxon>
        <taxon>Ascaridoidea</taxon>
        <taxon>Toxocaridae</taxon>
        <taxon>Toxocara</taxon>
    </lineage>
</organism>
<evidence type="ECO:0000313" key="1">
    <source>
        <dbReference type="EMBL" id="VDM43320.1"/>
    </source>
</evidence>
<evidence type="ECO:0000313" key="2">
    <source>
        <dbReference type="Proteomes" id="UP000050794"/>
    </source>
</evidence>
<dbReference type="EMBL" id="UYWY01021075">
    <property type="protein sequence ID" value="VDM43320.1"/>
    <property type="molecule type" value="Genomic_DNA"/>
</dbReference>
<reference evidence="3" key="1">
    <citation type="submission" date="2016-06" db="UniProtKB">
        <authorList>
            <consortium name="WormBaseParasite"/>
        </authorList>
    </citation>
    <scope>IDENTIFICATION</scope>
</reference>
<sequence>MLTFSSNFTCDLGFIPRLISTYVNRYLCRGVSHLQLSSVGWLSEDVGQLIWPMEVGYIDGAFVCKMPQATSVISAYTYMCVCHFKDYRISYAMFLAIRRSVRIDANTVDTTELLIVNFAMRRSSAEAFSPVICYHFLELIFDTTCLHSLYHNTLA</sequence>
<dbReference type="Proteomes" id="UP000050794">
    <property type="component" value="Unassembled WGS sequence"/>
</dbReference>
<accession>A0A183UU29</accession>
<keyword evidence="2" id="KW-1185">Reference proteome</keyword>
<name>A0A183UU29_TOXCA</name>
<reference evidence="1 2" key="2">
    <citation type="submission" date="2018-11" db="EMBL/GenBank/DDBJ databases">
        <authorList>
            <consortium name="Pathogen Informatics"/>
        </authorList>
    </citation>
    <scope>NUCLEOTIDE SEQUENCE [LARGE SCALE GENOMIC DNA]</scope>
</reference>
<protein>
    <submittedName>
        <fullName evidence="3">G protein-coupled receptor</fullName>
    </submittedName>
</protein>
<dbReference type="WBParaSite" id="TCNE_0001199901-mRNA-1">
    <property type="protein sequence ID" value="TCNE_0001199901-mRNA-1"/>
    <property type="gene ID" value="TCNE_0001199901"/>
</dbReference>
<dbReference type="AlphaFoldDB" id="A0A183UU29"/>
<evidence type="ECO:0000313" key="3">
    <source>
        <dbReference type="WBParaSite" id="TCNE_0001199901-mRNA-1"/>
    </source>
</evidence>
<gene>
    <name evidence="1" type="ORF">TCNE_LOCUS11999</name>
</gene>